<protein>
    <submittedName>
        <fullName evidence="2">Uncharacterized protein</fullName>
    </submittedName>
</protein>
<dbReference type="Proteomes" id="UP000054988">
    <property type="component" value="Unassembled WGS sequence"/>
</dbReference>
<evidence type="ECO:0000256" key="1">
    <source>
        <dbReference type="SAM" id="MobiDB-lite"/>
    </source>
</evidence>
<dbReference type="AlphaFoldDB" id="A0A0W0FEN0"/>
<organism evidence="2 3">
    <name type="scientific">Moniliophthora roreri</name>
    <name type="common">Frosty pod rot fungus</name>
    <name type="synonym">Monilia roreri</name>
    <dbReference type="NCBI Taxonomy" id="221103"/>
    <lineage>
        <taxon>Eukaryota</taxon>
        <taxon>Fungi</taxon>
        <taxon>Dikarya</taxon>
        <taxon>Basidiomycota</taxon>
        <taxon>Agaricomycotina</taxon>
        <taxon>Agaricomycetes</taxon>
        <taxon>Agaricomycetidae</taxon>
        <taxon>Agaricales</taxon>
        <taxon>Marasmiineae</taxon>
        <taxon>Marasmiaceae</taxon>
        <taxon>Moniliophthora</taxon>
    </lineage>
</organism>
<name>A0A0W0FEN0_MONRR</name>
<comment type="caution">
    <text evidence="2">The sequence shown here is derived from an EMBL/GenBank/DDBJ whole genome shotgun (WGS) entry which is preliminary data.</text>
</comment>
<evidence type="ECO:0000313" key="2">
    <source>
        <dbReference type="EMBL" id="KTB34626.1"/>
    </source>
</evidence>
<sequence>MLETEVDSFFAEQDRRMNISDDEIDEYVGRMNAESQRQRQNKTASLISGPSKRKETSMDVEVDQNAHDAGTPMNSIEHSEEEALYVSDSDEAEKTQQVFR</sequence>
<feature type="compositionally biased region" description="Acidic residues" evidence="1">
    <location>
        <begin position="79"/>
        <end position="91"/>
    </location>
</feature>
<reference evidence="2 3" key="1">
    <citation type="submission" date="2015-12" db="EMBL/GenBank/DDBJ databases">
        <title>Draft genome sequence of Moniliophthora roreri, the causal agent of frosty pod rot of cacao.</title>
        <authorList>
            <person name="Aime M.C."/>
            <person name="Diaz-Valderrama J.R."/>
            <person name="Kijpornyongpan T."/>
            <person name="Phillips-Mora W."/>
        </authorList>
    </citation>
    <scope>NUCLEOTIDE SEQUENCE [LARGE SCALE GENOMIC DNA]</scope>
    <source>
        <strain evidence="2 3">MCA 2952</strain>
    </source>
</reference>
<evidence type="ECO:0000313" key="3">
    <source>
        <dbReference type="Proteomes" id="UP000054988"/>
    </source>
</evidence>
<proteinExistence type="predicted"/>
<accession>A0A0W0FEN0</accession>
<feature type="region of interest" description="Disordered" evidence="1">
    <location>
        <begin position="32"/>
        <end position="100"/>
    </location>
</feature>
<gene>
    <name evidence="2" type="ORF">WG66_12790</name>
</gene>
<dbReference type="EMBL" id="LATX01002055">
    <property type="protein sequence ID" value="KTB34626.1"/>
    <property type="molecule type" value="Genomic_DNA"/>
</dbReference>